<keyword evidence="11 18" id="KW-0788">Thiol protease</keyword>
<dbReference type="PANTHER" id="PTHR21646">
    <property type="entry name" value="UBIQUITIN CARBOXYL-TERMINAL HYDROLASE"/>
    <property type="match status" value="1"/>
</dbReference>
<dbReference type="GO" id="GO:0016579">
    <property type="term" value="P:protein deubiquitination"/>
    <property type="evidence" value="ECO:0007669"/>
    <property type="project" value="InterPro"/>
</dbReference>
<evidence type="ECO:0000256" key="15">
    <source>
        <dbReference type="ARBA" id="ARBA00037971"/>
    </source>
</evidence>
<dbReference type="SUPFAM" id="SSF54001">
    <property type="entry name" value="Cysteine proteinases"/>
    <property type="match status" value="1"/>
</dbReference>
<evidence type="ECO:0000256" key="2">
    <source>
        <dbReference type="ARBA" id="ARBA00004123"/>
    </source>
</evidence>
<dbReference type="GO" id="GO:0046872">
    <property type="term" value="F:metal ion binding"/>
    <property type="evidence" value="ECO:0007669"/>
    <property type="project" value="UniProtKB-KW"/>
</dbReference>
<dbReference type="FunFam" id="3.30.2230.10:FF:000003">
    <property type="entry name" value="ubiquitin carboxyl-terminal hydrolase 15 isoform X1"/>
    <property type="match status" value="1"/>
</dbReference>
<reference evidence="21" key="3">
    <citation type="submission" date="2025-09" db="UniProtKB">
        <authorList>
            <consortium name="Ensembl"/>
        </authorList>
    </citation>
    <scope>IDENTIFICATION</scope>
</reference>
<evidence type="ECO:0000256" key="9">
    <source>
        <dbReference type="ARBA" id="ARBA00022786"/>
    </source>
</evidence>
<dbReference type="Pfam" id="PF06337">
    <property type="entry name" value="DUSP"/>
    <property type="match status" value="1"/>
</dbReference>
<accession>A0A8C3VG57</accession>
<name>A0A8C3VG57_CATUS</name>
<dbReference type="Pfam" id="PF00443">
    <property type="entry name" value="UCH"/>
    <property type="match status" value="1"/>
</dbReference>
<evidence type="ECO:0000259" key="19">
    <source>
        <dbReference type="PROSITE" id="PS50235"/>
    </source>
</evidence>
<evidence type="ECO:0000256" key="14">
    <source>
        <dbReference type="ARBA" id="ARBA00023242"/>
    </source>
</evidence>
<evidence type="ECO:0000313" key="21">
    <source>
        <dbReference type="Ensembl" id="ENSCUSP00005028611.1"/>
    </source>
</evidence>
<gene>
    <name evidence="21" type="primary">USP4</name>
</gene>
<keyword evidence="22" id="KW-1185">Reference proteome</keyword>
<dbReference type="InterPro" id="IPR006615">
    <property type="entry name" value="Pept_C19_DUSP"/>
</dbReference>
<keyword evidence="10 18" id="KW-0378">Hydrolase</keyword>
<comment type="function">
    <text evidence="16">Deubiquitinating enzyme that removes conjugated ubiquitin from target proteins. Deubiquitinates PDPK1. Deubiquitinates TRIM21. Deubiquitinates receptor ADORA2A which increases the amount of functional receptor at the cell surface. Deubiquitinates HAS2. Deubiquitinates RHEB in response to EGF signaling, promoting mTORC1 signaling. May regulate mRNA splicing through deubiquitination of the U4 spliceosomal protein PRPF3. This may prevent its recognition by the U5 component PRPF8 thereby destabilizing interactions within the U4/U6.U5 snRNP. May also play a role in the regulation of quality control in the ER.</text>
</comment>
<dbReference type="Ensembl" id="ENSCUST00005029598.1">
    <property type="protein sequence ID" value="ENSCUSP00005028611.1"/>
    <property type="gene ID" value="ENSCUSG00005017420.1"/>
</dbReference>
<keyword evidence="8" id="KW-0677">Repeat</keyword>
<evidence type="ECO:0000256" key="17">
    <source>
        <dbReference type="ARBA" id="ARBA00046862"/>
    </source>
</evidence>
<evidence type="ECO:0000313" key="22">
    <source>
        <dbReference type="Proteomes" id="UP000694563"/>
    </source>
</evidence>
<dbReference type="InterPro" id="IPR028889">
    <property type="entry name" value="USP"/>
</dbReference>
<dbReference type="SUPFAM" id="SSF143791">
    <property type="entry name" value="DUSP-like"/>
    <property type="match status" value="1"/>
</dbReference>
<dbReference type="PROSITE" id="PS00973">
    <property type="entry name" value="USP_2"/>
    <property type="match status" value="1"/>
</dbReference>
<feature type="domain" description="USP" evidence="19">
    <location>
        <begin position="270"/>
        <end position="797"/>
    </location>
</feature>
<evidence type="ECO:0000256" key="6">
    <source>
        <dbReference type="ARBA" id="ARBA00022670"/>
    </source>
</evidence>
<comment type="catalytic activity">
    <reaction evidence="1 18">
        <text>Thiol-dependent hydrolysis of ester, thioester, amide, peptide and isopeptide bonds formed by the C-terminal Gly of ubiquitin (a 76-residue protein attached to proteins as an intracellular targeting signal).</text>
        <dbReference type="EC" id="3.4.19.12"/>
    </reaction>
</comment>
<evidence type="ECO:0000256" key="3">
    <source>
        <dbReference type="ARBA" id="ARBA00004496"/>
    </source>
</evidence>
<evidence type="ECO:0000256" key="10">
    <source>
        <dbReference type="ARBA" id="ARBA00022801"/>
    </source>
</evidence>
<keyword evidence="9 18" id="KW-0833">Ubl conjugation pathway</keyword>
<dbReference type="InterPro" id="IPR035927">
    <property type="entry name" value="DUSP-like_sf"/>
</dbReference>
<dbReference type="Gene3D" id="3.10.20.90">
    <property type="entry name" value="Phosphatidylinositol 3-kinase Catalytic Subunit, Chain A, domain 1"/>
    <property type="match status" value="1"/>
</dbReference>
<comment type="similarity">
    <text evidence="15">Belongs to the peptidase C19 family. USP4 subfamily.</text>
</comment>
<dbReference type="InterPro" id="IPR050185">
    <property type="entry name" value="Ub_carboxyl-term_hydrolase"/>
</dbReference>
<evidence type="ECO:0000256" key="18">
    <source>
        <dbReference type="RuleBase" id="RU366025"/>
    </source>
</evidence>
<dbReference type="GO" id="GO:0005737">
    <property type="term" value="C:cytoplasm"/>
    <property type="evidence" value="ECO:0007669"/>
    <property type="project" value="UniProtKB-SubCell"/>
</dbReference>
<dbReference type="GO" id="GO:0005634">
    <property type="term" value="C:nucleus"/>
    <property type="evidence" value="ECO:0007669"/>
    <property type="project" value="UniProtKB-SubCell"/>
</dbReference>
<dbReference type="PROSITE" id="PS00972">
    <property type="entry name" value="USP_1"/>
    <property type="match status" value="1"/>
</dbReference>
<dbReference type="PROSITE" id="PS51283">
    <property type="entry name" value="DUSP"/>
    <property type="match status" value="1"/>
</dbReference>
<dbReference type="InterPro" id="IPR028135">
    <property type="entry name" value="Ub_USP-typ"/>
</dbReference>
<protein>
    <recommendedName>
        <fullName evidence="18">Ubiquitin carboxyl-terminal hydrolase</fullName>
        <ecNumber evidence="18">3.4.19.12</ecNumber>
    </recommendedName>
</protein>
<dbReference type="InterPro" id="IPR038765">
    <property type="entry name" value="Papain-like_cys_pep_sf"/>
</dbReference>
<evidence type="ECO:0000256" key="7">
    <source>
        <dbReference type="ARBA" id="ARBA00022723"/>
    </source>
</evidence>
<dbReference type="CDD" id="cd02674">
    <property type="entry name" value="Peptidase_C19R"/>
    <property type="match status" value="1"/>
</dbReference>
<evidence type="ECO:0000256" key="11">
    <source>
        <dbReference type="ARBA" id="ARBA00022807"/>
    </source>
</evidence>
<evidence type="ECO:0000256" key="4">
    <source>
        <dbReference type="ARBA" id="ARBA00022490"/>
    </source>
</evidence>
<dbReference type="SMART" id="SM00695">
    <property type="entry name" value="DUSP"/>
    <property type="match status" value="1"/>
</dbReference>
<keyword evidence="6 18" id="KW-0645">Protease</keyword>
<keyword evidence="4" id="KW-0963">Cytoplasm</keyword>
<dbReference type="Gene3D" id="3.90.70.10">
    <property type="entry name" value="Cysteine proteinases"/>
    <property type="match status" value="2"/>
</dbReference>
<evidence type="ECO:0000259" key="20">
    <source>
        <dbReference type="PROSITE" id="PS51283"/>
    </source>
</evidence>
<sequence length="818" mass="93242">MAAAAAAGGERARPDPAEQRAELGPLLATALRPGESWYLVESRWFKQWKKYVGFDSWDMFGAGDPNLFPGPVDNADPETQSLKEHLIDELDYVLVPTEAWNKLVAWYGCIDGQQPIVRKVVEYGLFVKNYKVEVYLLELKLCESSDPDNVISCHFSKADTVATIEKEMRKLFNIPAEKETRLWNRYMSNTYEQLSKLDSTLQDVGLCQGQVVLIEVKNEDGTWPGQHCLAKLNKLIVEFTVLNFFSRGSGFVCNSYNCRDSASLSQPGLCGLSNLGNTCFMNSALQCLSNTPPLTDYFLEDKYEAEINQNNPLGMRGEIAEAYADLIKEMWSGRQSHVAPRMFKTQVGRFAPQFSGYQQQDSQELLAFLLDGLHEDLNRVKKKPYLELKDANGRPDSEVAKEAWENHRLRNDSIIVDIFHGLFKSTLVCPKCSKVSVTFDPFCYLTLPLPLRRDRLMEVTLVYADPQRRPVQYRVVVPMMGAISDLCESLSKLSGVPAENMVVTDVYNHRFHKIFQMDEGLNHILPKDDIFPSEDGSEYVTLSIYFREKTMRQSSNTTGTVLFGQPLLISVPKHKLTVDHLYSVVLEQISSIQLHCNRITESLLTGRIFFDLCGLCKPGFTRRLLYDEQEAQAFEKHGSMLQPQKKKAVVALRDCIELFTTMETLGEHDPWYCPNCKKHQQATKKFDLWSLPRILVVHLKRFSYSRYWRDKLDTVVEFPIRGLNMSEFVCDPRAGSYVYDLIAVSNHYGAMGVGHYTAYAKNKVNDKWYYFDDSSVSVASEDQIVTKAAYVLFYQRRNSEEHSAPSAPQEECDGMDTN</sequence>
<dbReference type="GO" id="GO:0006508">
    <property type="term" value="P:proteolysis"/>
    <property type="evidence" value="ECO:0007669"/>
    <property type="project" value="UniProtKB-KW"/>
</dbReference>
<proteinExistence type="inferred from homology"/>
<keyword evidence="14" id="KW-0539">Nucleus</keyword>
<evidence type="ECO:0000256" key="5">
    <source>
        <dbReference type="ARBA" id="ARBA00022553"/>
    </source>
</evidence>
<keyword evidence="13" id="KW-0832">Ubl conjugation</keyword>
<evidence type="ECO:0000256" key="13">
    <source>
        <dbReference type="ARBA" id="ARBA00022843"/>
    </source>
</evidence>
<dbReference type="AlphaFoldDB" id="A0A8C3VG57"/>
<keyword evidence="5" id="KW-0597">Phosphoprotein</keyword>
<keyword evidence="7" id="KW-0479">Metal-binding</keyword>
<dbReference type="Pfam" id="PF14836">
    <property type="entry name" value="Ubiquitin_3"/>
    <property type="match status" value="1"/>
</dbReference>
<evidence type="ECO:0000256" key="12">
    <source>
        <dbReference type="ARBA" id="ARBA00022833"/>
    </source>
</evidence>
<reference evidence="21" key="1">
    <citation type="submission" date="2020-10" db="EMBL/GenBank/DDBJ databases">
        <title>Catharus ustulatus (Swainson's thrush) genome, bCatUst1, primary haplotype v2.</title>
        <authorList>
            <person name="Delmore K."/>
            <person name="Vafadar M."/>
            <person name="Formenti G."/>
            <person name="Chow W."/>
            <person name="Pelan S."/>
            <person name="Howe K."/>
            <person name="Rhie A."/>
            <person name="Mountcastle J."/>
            <person name="Haase B."/>
            <person name="Fedrigo O."/>
            <person name="Jarvis E.D."/>
        </authorList>
    </citation>
    <scope>NUCLEOTIDE SEQUENCE [LARGE SCALE GENOMIC DNA]</scope>
</reference>
<dbReference type="InterPro" id="IPR001394">
    <property type="entry name" value="Peptidase_C19_UCH"/>
</dbReference>
<dbReference type="EC" id="3.4.19.12" evidence="18"/>
<dbReference type="Gene3D" id="3.30.2230.10">
    <property type="entry name" value="DUSP-like"/>
    <property type="match status" value="1"/>
</dbReference>
<dbReference type="GO" id="GO:0004843">
    <property type="term" value="F:cysteine-type deubiquitinase activity"/>
    <property type="evidence" value="ECO:0007669"/>
    <property type="project" value="UniProtKB-UniRule"/>
</dbReference>
<feature type="domain" description="DUSP" evidence="20">
    <location>
        <begin position="14"/>
        <end position="121"/>
    </location>
</feature>
<dbReference type="PANTHER" id="PTHR21646:SF45">
    <property type="entry name" value="UBIQUITIN CARBOXYL-TERMINAL HYDROLASE 4"/>
    <property type="match status" value="1"/>
</dbReference>
<keyword evidence="12" id="KW-0862">Zinc</keyword>
<evidence type="ECO:0000256" key="8">
    <source>
        <dbReference type="ARBA" id="ARBA00022737"/>
    </source>
</evidence>
<dbReference type="Proteomes" id="UP000694563">
    <property type="component" value="Chromosome 13"/>
</dbReference>
<dbReference type="PROSITE" id="PS50235">
    <property type="entry name" value="USP_3"/>
    <property type="match status" value="1"/>
</dbReference>
<evidence type="ECO:0000256" key="1">
    <source>
        <dbReference type="ARBA" id="ARBA00000707"/>
    </source>
</evidence>
<comment type="subcellular location">
    <subcellularLocation>
        <location evidence="3">Cytoplasm</location>
    </subcellularLocation>
    <subcellularLocation>
        <location evidence="2">Nucleus</location>
    </subcellularLocation>
</comment>
<dbReference type="InterPro" id="IPR018200">
    <property type="entry name" value="USP_CS"/>
</dbReference>
<organism evidence="21 22">
    <name type="scientific">Catharus ustulatus</name>
    <name type="common">Russet-backed thrush</name>
    <name type="synonym">Hylocichla ustulatus</name>
    <dbReference type="NCBI Taxonomy" id="91951"/>
    <lineage>
        <taxon>Eukaryota</taxon>
        <taxon>Metazoa</taxon>
        <taxon>Chordata</taxon>
        <taxon>Craniata</taxon>
        <taxon>Vertebrata</taxon>
        <taxon>Euteleostomi</taxon>
        <taxon>Archelosauria</taxon>
        <taxon>Archosauria</taxon>
        <taxon>Dinosauria</taxon>
        <taxon>Saurischia</taxon>
        <taxon>Theropoda</taxon>
        <taxon>Coelurosauria</taxon>
        <taxon>Aves</taxon>
        <taxon>Neognathae</taxon>
        <taxon>Neoaves</taxon>
        <taxon>Telluraves</taxon>
        <taxon>Australaves</taxon>
        <taxon>Passeriformes</taxon>
        <taxon>Turdidae</taxon>
        <taxon>Catharus</taxon>
    </lineage>
</organism>
<comment type="subunit">
    <text evidence="17">Interacts with RB1 (both dephosphorylated and hypophosphorylated forms). Interacts with RBL1 and RBL2. Interacts with ADORA2A (via cytoplasmic C-terminus); the interaction is direct. Interacts with SART3; recruits USP4 to its substrate PRPF3.</text>
</comment>
<dbReference type="FunFam" id="3.90.70.10:FF:000013">
    <property type="entry name" value="ubiquitin carboxyl-terminal hydrolase 15 isoform X1"/>
    <property type="match status" value="1"/>
</dbReference>
<evidence type="ECO:0000256" key="16">
    <source>
        <dbReference type="ARBA" id="ARBA00045453"/>
    </source>
</evidence>
<reference evidence="21" key="2">
    <citation type="submission" date="2025-08" db="UniProtKB">
        <authorList>
            <consortium name="Ensembl"/>
        </authorList>
    </citation>
    <scope>IDENTIFICATION</scope>
</reference>